<proteinExistence type="predicted"/>
<comment type="caution">
    <text evidence="3">The sequence shown here is derived from an EMBL/GenBank/DDBJ whole genome shotgun (WGS) entry which is preliminary data.</text>
</comment>
<sequence length="83" mass="9051">MSLRVAALFAAVLCLAGPALAREPARPPASARDRDAALSPARERQKRCGTEWRGLSTADKTAKGPTWPQFYSKCVKRLKEPKA</sequence>
<organism evidence="3 4">
    <name type="scientific">Methylobacterium thuringiense</name>
    <dbReference type="NCBI Taxonomy" id="1003091"/>
    <lineage>
        <taxon>Bacteria</taxon>
        <taxon>Pseudomonadati</taxon>
        <taxon>Pseudomonadota</taxon>
        <taxon>Alphaproteobacteria</taxon>
        <taxon>Hyphomicrobiales</taxon>
        <taxon>Methylobacteriaceae</taxon>
        <taxon>Methylobacterium</taxon>
    </lineage>
</organism>
<feature type="region of interest" description="Disordered" evidence="1">
    <location>
        <begin position="22"/>
        <end position="50"/>
    </location>
</feature>
<gene>
    <name evidence="3" type="ORF">EKPJFOCH_1649</name>
</gene>
<keyword evidence="2" id="KW-0732">Signal</keyword>
<keyword evidence="4" id="KW-1185">Reference proteome</keyword>
<reference evidence="3" key="1">
    <citation type="journal article" date="2021" name="Front. Microbiol.">
        <title>Comprehensive Comparative Genomics and Phenotyping of Methylobacterium Species.</title>
        <authorList>
            <person name="Alessa O."/>
            <person name="Ogura Y."/>
            <person name="Fujitani Y."/>
            <person name="Takami H."/>
            <person name="Hayashi T."/>
            <person name="Sahin N."/>
            <person name="Tani A."/>
        </authorList>
    </citation>
    <scope>NUCLEOTIDE SEQUENCE</scope>
    <source>
        <strain evidence="3">DSM 23674</strain>
    </source>
</reference>
<feature type="signal peptide" evidence="2">
    <location>
        <begin position="1"/>
        <end position="21"/>
    </location>
</feature>
<name>A0ABQ4TJS5_9HYPH</name>
<evidence type="ECO:0000256" key="1">
    <source>
        <dbReference type="SAM" id="MobiDB-lite"/>
    </source>
</evidence>
<feature type="chain" id="PRO_5046259625" description="Phosphate starvation-inducible protein PsiF" evidence="2">
    <location>
        <begin position="22"/>
        <end position="83"/>
    </location>
</feature>
<feature type="compositionally biased region" description="Basic and acidic residues" evidence="1">
    <location>
        <begin position="31"/>
        <end position="50"/>
    </location>
</feature>
<reference evidence="3" key="2">
    <citation type="submission" date="2021-08" db="EMBL/GenBank/DDBJ databases">
        <authorList>
            <person name="Tani A."/>
            <person name="Ola A."/>
            <person name="Ogura Y."/>
            <person name="Katsura K."/>
            <person name="Hayashi T."/>
        </authorList>
    </citation>
    <scope>NUCLEOTIDE SEQUENCE</scope>
    <source>
        <strain evidence="3">DSM 23674</strain>
    </source>
</reference>
<protein>
    <recommendedName>
        <fullName evidence="5">Phosphate starvation-inducible protein PsiF</fullName>
    </recommendedName>
</protein>
<evidence type="ECO:0008006" key="5">
    <source>
        <dbReference type="Google" id="ProtNLM"/>
    </source>
</evidence>
<evidence type="ECO:0000313" key="4">
    <source>
        <dbReference type="Proteomes" id="UP001055101"/>
    </source>
</evidence>
<dbReference type="Proteomes" id="UP001055101">
    <property type="component" value="Unassembled WGS sequence"/>
</dbReference>
<dbReference type="EMBL" id="BPRA01000007">
    <property type="protein sequence ID" value="GJE55161.1"/>
    <property type="molecule type" value="Genomic_DNA"/>
</dbReference>
<evidence type="ECO:0000313" key="3">
    <source>
        <dbReference type="EMBL" id="GJE55161.1"/>
    </source>
</evidence>
<accession>A0ABQ4TJS5</accession>
<dbReference type="RefSeq" id="WP_238231543.1">
    <property type="nucleotide sequence ID" value="NZ_BPRA01000007.1"/>
</dbReference>
<evidence type="ECO:0000256" key="2">
    <source>
        <dbReference type="SAM" id="SignalP"/>
    </source>
</evidence>